<evidence type="ECO:0008006" key="7">
    <source>
        <dbReference type="Google" id="ProtNLM"/>
    </source>
</evidence>
<dbReference type="Proteomes" id="UP000252174">
    <property type="component" value="Unassembled WGS sequence"/>
</dbReference>
<dbReference type="InterPro" id="IPR026170">
    <property type="entry name" value="FAM173A/B"/>
</dbReference>
<dbReference type="PANTHER" id="PTHR13610:SF9">
    <property type="entry name" value="FI06469P"/>
    <property type="match status" value="1"/>
</dbReference>
<keyword evidence="4" id="KW-0812">Transmembrane</keyword>
<accession>A0A369AIG0</accession>
<evidence type="ECO:0000313" key="5">
    <source>
        <dbReference type="EMBL" id="RCX08118.1"/>
    </source>
</evidence>
<evidence type="ECO:0000256" key="1">
    <source>
        <dbReference type="ARBA" id="ARBA00022603"/>
    </source>
</evidence>
<reference evidence="5 6" key="1">
    <citation type="submission" date="2018-07" db="EMBL/GenBank/DDBJ databases">
        <title>Genomic Encyclopedia of Type Strains, Phase IV (KMG-IV): sequencing the most valuable type-strain genomes for metagenomic binning, comparative biology and taxonomic classification.</title>
        <authorList>
            <person name="Goeker M."/>
        </authorList>
    </citation>
    <scope>NUCLEOTIDE SEQUENCE [LARGE SCALE GENOMIC DNA]</scope>
    <source>
        <strain evidence="5 6">DSM 100911</strain>
    </source>
</reference>
<evidence type="ECO:0000256" key="2">
    <source>
        <dbReference type="ARBA" id="ARBA00022679"/>
    </source>
</evidence>
<evidence type="ECO:0000313" key="6">
    <source>
        <dbReference type="Proteomes" id="UP000252174"/>
    </source>
</evidence>
<evidence type="ECO:0000256" key="4">
    <source>
        <dbReference type="SAM" id="Phobius"/>
    </source>
</evidence>
<keyword evidence="1" id="KW-0489">Methyltransferase</keyword>
<dbReference type="SUPFAM" id="SSF53335">
    <property type="entry name" value="S-adenosyl-L-methionine-dependent methyltransferases"/>
    <property type="match status" value="1"/>
</dbReference>
<dbReference type="PANTHER" id="PTHR13610">
    <property type="entry name" value="METHYLTRANSFERASE DOMAIN-CONTAINING PROTEIN"/>
    <property type="match status" value="1"/>
</dbReference>
<proteinExistence type="predicted"/>
<keyword evidence="4" id="KW-1133">Transmembrane helix</keyword>
<evidence type="ECO:0000256" key="3">
    <source>
        <dbReference type="ARBA" id="ARBA00022691"/>
    </source>
</evidence>
<dbReference type="InterPro" id="IPR029063">
    <property type="entry name" value="SAM-dependent_MTases_sf"/>
</dbReference>
<sequence length="321" mass="34859">MLSRLLPWPLPALLSWLGAWILFTQLQRWMAPTPALLAACAFGVLASVLGNNWWRRALIAVGFPLALALSGALAFAPWAWLLPLGALLLVYPLHAWRDAPLFPTSEGALLHLPAHAPLEPGAAVLDAGCGLGHGLWALAQAYPLARIHGIERSRLLHALCARRCPWASVQRGDMWQAHWGAYQLVYLFQRPESMARAAAKAQAEMAPGSWLVSLDFAIPAVQPSARLRTAGGRMLWIYRLPLRADVSAESMKSVCENEVIVPSNERLDPQEALRSLRPLSASRICFSTSTRAKNTAPTATISTPSQKGIAVVPNTPCNGAR</sequence>
<dbReference type="GO" id="GO:0032259">
    <property type="term" value="P:methylation"/>
    <property type="evidence" value="ECO:0007669"/>
    <property type="project" value="UniProtKB-KW"/>
</dbReference>
<feature type="transmembrane region" description="Helical" evidence="4">
    <location>
        <begin position="35"/>
        <end position="54"/>
    </location>
</feature>
<dbReference type="GO" id="GO:0016279">
    <property type="term" value="F:protein-lysine N-methyltransferase activity"/>
    <property type="evidence" value="ECO:0007669"/>
    <property type="project" value="InterPro"/>
</dbReference>
<keyword evidence="2" id="KW-0808">Transferase</keyword>
<organism evidence="5 6">
    <name type="scientific">Extensimonas vulgaris</name>
    <dbReference type="NCBI Taxonomy" id="1031594"/>
    <lineage>
        <taxon>Bacteria</taxon>
        <taxon>Pseudomonadati</taxon>
        <taxon>Pseudomonadota</taxon>
        <taxon>Betaproteobacteria</taxon>
        <taxon>Burkholderiales</taxon>
        <taxon>Comamonadaceae</taxon>
        <taxon>Extensimonas</taxon>
    </lineage>
</organism>
<feature type="transmembrane region" description="Helical" evidence="4">
    <location>
        <begin position="6"/>
        <end position="23"/>
    </location>
</feature>
<dbReference type="Gene3D" id="3.40.50.150">
    <property type="entry name" value="Vaccinia Virus protein VP39"/>
    <property type="match status" value="1"/>
</dbReference>
<dbReference type="EMBL" id="QPJU01000010">
    <property type="protein sequence ID" value="RCX08118.1"/>
    <property type="molecule type" value="Genomic_DNA"/>
</dbReference>
<feature type="transmembrane region" description="Helical" evidence="4">
    <location>
        <begin position="66"/>
        <end position="91"/>
    </location>
</feature>
<name>A0A369AIG0_9BURK</name>
<dbReference type="AlphaFoldDB" id="A0A369AIG0"/>
<keyword evidence="3" id="KW-0949">S-adenosyl-L-methionine</keyword>
<keyword evidence="6" id="KW-1185">Reference proteome</keyword>
<gene>
    <name evidence="5" type="ORF">DFR45_11028</name>
</gene>
<protein>
    <recommendedName>
        <fullName evidence="7">Methyltransferase family protein</fullName>
    </recommendedName>
</protein>
<keyword evidence="4" id="KW-0472">Membrane</keyword>
<comment type="caution">
    <text evidence="5">The sequence shown here is derived from an EMBL/GenBank/DDBJ whole genome shotgun (WGS) entry which is preliminary data.</text>
</comment>